<dbReference type="SMART" id="SM01070">
    <property type="entry name" value="CDC37_M"/>
    <property type="match status" value="1"/>
</dbReference>
<comment type="caution">
    <text evidence="9">The sequence shown here is derived from an EMBL/GenBank/DDBJ whole genome shotgun (WGS) entry which is preliminary data.</text>
</comment>
<feature type="compositionally biased region" description="Low complexity" evidence="6">
    <location>
        <begin position="522"/>
        <end position="532"/>
    </location>
</feature>
<dbReference type="InterPro" id="IPR013873">
    <property type="entry name" value="Cdc37_C"/>
</dbReference>
<dbReference type="Pfam" id="PF08564">
    <property type="entry name" value="CDC37_C"/>
    <property type="match status" value="1"/>
</dbReference>
<keyword evidence="4" id="KW-0143">Chaperone</keyword>
<evidence type="ECO:0000313" key="10">
    <source>
        <dbReference type="Proteomes" id="UP001527925"/>
    </source>
</evidence>
<dbReference type="InterPro" id="IPR004918">
    <property type="entry name" value="Cdc37"/>
</dbReference>
<evidence type="ECO:0000259" key="8">
    <source>
        <dbReference type="SMART" id="SM01071"/>
    </source>
</evidence>
<dbReference type="EMBL" id="JADGIZ020000043">
    <property type="protein sequence ID" value="KAL2913665.1"/>
    <property type="molecule type" value="Genomic_DNA"/>
</dbReference>
<dbReference type="Proteomes" id="UP001527925">
    <property type="component" value="Unassembled WGS sequence"/>
</dbReference>
<sequence length="532" mass="60149">MAHAARADYSKWDAIELSDDEDFECHPNVDKKSMIRWKQAQVHKERRERQDQYDLLKLEMDTTAKFLATEPDQIKKRFADLPRPLTPKTLGDTFKALEAEIEKKYTDPIRSESLSRINSWPREWESPNWGTVLREHVPWHESVAKISEEVAKAAFQLGASGGGGGDPESLVALANTRFDECFEKLRKRQPLIDDALKQLHRDMNKKLTVDHLKTGFDKTVVAKKPEEEELTAAPAADSAPSSTTSAATTSAKPAPTTKTIETINTPRARPVETPEKIADSVAAYPGLADEILSGFSATDQELEDEQPGLLAFSRYTDFGDVIKALKSKPKLMKESREEMLLMRALSLEIMGRSKEAKTAALNSLIIKYTRSLGASGIDVFFSRLQGGKTSAHTMFFSDVEKTYEHIQKRGKVLREERMPSFKRAAKEKAEHEAKIREIYESFLQPDGSLVFPMPENPSERFLERAKWFNELPHYAKEGLLLEDIDKINQFLGTLTPEEAERNAQFAIEAGFIQTQSEEDQEGQQQQQEGDEQ</sequence>
<evidence type="ECO:0000256" key="3">
    <source>
        <dbReference type="ARBA" id="ARBA00022490"/>
    </source>
</evidence>
<gene>
    <name evidence="9" type="primary">CDC37</name>
    <name evidence="9" type="ORF">HK105_206825</name>
</gene>
<dbReference type="InterPro" id="IPR013855">
    <property type="entry name" value="Cdc37_N_dom"/>
</dbReference>
<evidence type="ECO:0000256" key="4">
    <source>
        <dbReference type="ARBA" id="ARBA00023186"/>
    </source>
</evidence>
<protein>
    <recommendedName>
        <fullName evidence="5">Hsp90 chaperone protein kinase-targeting subunit</fullName>
    </recommendedName>
</protein>
<feature type="compositionally biased region" description="Low complexity" evidence="6">
    <location>
        <begin position="231"/>
        <end position="259"/>
    </location>
</feature>
<dbReference type="PANTHER" id="PTHR12800">
    <property type="entry name" value="CDC37-RELATED"/>
    <property type="match status" value="1"/>
</dbReference>
<evidence type="ECO:0000256" key="6">
    <source>
        <dbReference type="SAM" id="MobiDB-lite"/>
    </source>
</evidence>
<evidence type="ECO:0000256" key="2">
    <source>
        <dbReference type="ARBA" id="ARBA00006222"/>
    </source>
</evidence>
<feature type="domain" description="Cdc37 N-terminal" evidence="8">
    <location>
        <begin position="6"/>
        <end position="219"/>
    </location>
</feature>
<feature type="region of interest" description="Disordered" evidence="6">
    <location>
        <begin position="511"/>
        <end position="532"/>
    </location>
</feature>
<dbReference type="InterPro" id="IPR013874">
    <property type="entry name" value="Cdc37_Hsp90-bd"/>
</dbReference>
<dbReference type="Pfam" id="PF03234">
    <property type="entry name" value="CDC37_N"/>
    <property type="match status" value="1"/>
</dbReference>
<dbReference type="SMART" id="SM01071">
    <property type="entry name" value="CDC37_N"/>
    <property type="match status" value="1"/>
</dbReference>
<organism evidence="9 10">
    <name type="scientific">Polyrhizophydium stewartii</name>
    <dbReference type="NCBI Taxonomy" id="2732419"/>
    <lineage>
        <taxon>Eukaryota</taxon>
        <taxon>Fungi</taxon>
        <taxon>Fungi incertae sedis</taxon>
        <taxon>Chytridiomycota</taxon>
        <taxon>Chytridiomycota incertae sedis</taxon>
        <taxon>Chytridiomycetes</taxon>
        <taxon>Rhizophydiales</taxon>
        <taxon>Rhizophydiales incertae sedis</taxon>
        <taxon>Polyrhizophydium</taxon>
    </lineage>
</organism>
<keyword evidence="10" id="KW-1185">Reference proteome</keyword>
<dbReference type="InterPro" id="IPR038189">
    <property type="entry name" value="Cdc37_Hsp90-bd_sf"/>
</dbReference>
<keyword evidence="3" id="KW-0963">Cytoplasm</keyword>
<comment type="similarity">
    <text evidence="2">Belongs to the CDC37 family.</text>
</comment>
<name>A0ABR4N2B9_9FUNG</name>
<dbReference type="Gene3D" id="1.20.58.610">
    <property type="entry name" value="Cdc37, Hsp90 binding domain"/>
    <property type="match status" value="1"/>
</dbReference>
<dbReference type="SUPFAM" id="SSF101391">
    <property type="entry name" value="Hsp90 co-chaperone CDC37"/>
    <property type="match status" value="1"/>
</dbReference>
<proteinExistence type="inferred from homology"/>
<dbReference type="PANTHER" id="PTHR12800:SF4">
    <property type="entry name" value="HSP90 CO-CHAPERONE CDC37"/>
    <property type="match status" value="1"/>
</dbReference>
<evidence type="ECO:0000259" key="7">
    <source>
        <dbReference type="SMART" id="SM01070"/>
    </source>
</evidence>
<evidence type="ECO:0000313" key="9">
    <source>
        <dbReference type="EMBL" id="KAL2913665.1"/>
    </source>
</evidence>
<dbReference type="Pfam" id="PF08565">
    <property type="entry name" value="CDC37_M"/>
    <property type="match status" value="1"/>
</dbReference>
<feature type="domain" description="Cdc37 Hsp90 binding" evidence="7">
    <location>
        <begin position="241"/>
        <end position="432"/>
    </location>
</feature>
<comment type="subcellular location">
    <subcellularLocation>
        <location evidence="1">Cytoplasm</location>
    </subcellularLocation>
</comment>
<evidence type="ECO:0000256" key="5">
    <source>
        <dbReference type="ARBA" id="ARBA00031396"/>
    </source>
</evidence>
<accession>A0ABR4N2B9</accession>
<feature type="region of interest" description="Disordered" evidence="6">
    <location>
        <begin position="220"/>
        <end position="276"/>
    </location>
</feature>
<reference evidence="9 10" key="1">
    <citation type="submission" date="2023-09" db="EMBL/GenBank/DDBJ databases">
        <title>Pangenome analysis of Batrachochytrium dendrobatidis and related Chytrids.</title>
        <authorList>
            <person name="Yacoub M.N."/>
            <person name="Stajich J.E."/>
            <person name="James T.Y."/>
        </authorList>
    </citation>
    <scope>NUCLEOTIDE SEQUENCE [LARGE SCALE GENOMIC DNA]</scope>
    <source>
        <strain evidence="9 10">JEL0888</strain>
    </source>
</reference>
<evidence type="ECO:0000256" key="1">
    <source>
        <dbReference type="ARBA" id="ARBA00004496"/>
    </source>
</evidence>